<evidence type="ECO:0000313" key="1">
    <source>
        <dbReference type="EMBL" id="JAH42907.1"/>
    </source>
</evidence>
<proteinExistence type="predicted"/>
<reference evidence="1" key="1">
    <citation type="submission" date="2014-11" db="EMBL/GenBank/DDBJ databases">
        <authorList>
            <person name="Amaro Gonzalez C."/>
        </authorList>
    </citation>
    <scope>NUCLEOTIDE SEQUENCE</scope>
</reference>
<name>A0A0E9SNU7_ANGAN</name>
<dbReference type="EMBL" id="GBXM01065670">
    <property type="protein sequence ID" value="JAH42907.1"/>
    <property type="molecule type" value="Transcribed_RNA"/>
</dbReference>
<dbReference type="AlphaFoldDB" id="A0A0E9SNU7"/>
<accession>A0A0E9SNU7</accession>
<organism evidence="1">
    <name type="scientific">Anguilla anguilla</name>
    <name type="common">European freshwater eel</name>
    <name type="synonym">Muraena anguilla</name>
    <dbReference type="NCBI Taxonomy" id="7936"/>
    <lineage>
        <taxon>Eukaryota</taxon>
        <taxon>Metazoa</taxon>
        <taxon>Chordata</taxon>
        <taxon>Craniata</taxon>
        <taxon>Vertebrata</taxon>
        <taxon>Euteleostomi</taxon>
        <taxon>Actinopterygii</taxon>
        <taxon>Neopterygii</taxon>
        <taxon>Teleostei</taxon>
        <taxon>Anguilliformes</taxon>
        <taxon>Anguillidae</taxon>
        <taxon>Anguilla</taxon>
    </lineage>
</organism>
<sequence>MEKNYIILPLSVGIGRKSVLDFCVCMCLKWKYL</sequence>
<reference evidence="1" key="2">
    <citation type="journal article" date="2015" name="Fish Shellfish Immunol.">
        <title>Early steps in the European eel (Anguilla anguilla)-Vibrio vulnificus interaction in the gills: Role of the RtxA13 toxin.</title>
        <authorList>
            <person name="Callol A."/>
            <person name="Pajuelo D."/>
            <person name="Ebbesson L."/>
            <person name="Teles M."/>
            <person name="MacKenzie S."/>
            <person name="Amaro C."/>
        </authorList>
    </citation>
    <scope>NUCLEOTIDE SEQUENCE</scope>
</reference>
<protein>
    <submittedName>
        <fullName evidence="1">Uncharacterized protein</fullName>
    </submittedName>
</protein>